<dbReference type="AlphaFoldDB" id="A0A2G5TS05"/>
<keyword evidence="3" id="KW-1185">Reference proteome</keyword>
<dbReference type="PANTHER" id="PTHR23015:SF4">
    <property type="entry name" value="DUF38 DOMAIN-CONTAINING PROTEIN-RELATED"/>
    <property type="match status" value="1"/>
</dbReference>
<evidence type="ECO:0000313" key="2">
    <source>
        <dbReference type="EMBL" id="PIC30034.1"/>
    </source>
</evidence>
<evidence type="ECO:0000313" key="3">
    <source>
        <dbReference type="Proteomes" id="UP000230233"/>
    </source>
</evidence>
<name>A0A2G5TS05_9PELO</name>
<dbReference type="InterPro" id="IPR040161">
    <property type="entry name" value="FB224"/>
</dbReference>
<reference evidence="3" key="1">
    <citation type="submission" date="2017-10" db="EMBL/GenBank/DDBJ databases">
        <title>Rapid genome shrinkage in a self-fertile nematode reveals novel sperm competition proteins.</title>
        <authorList>
            <person name="Yin D."/>
            <person name="Schwarz E.M."/>
            <person name="Thomas C.G."/>
            <person name="Felde R.L."/>
            <person name="Korf I.F."/>
            <person name="Cutter A.D."/>
            <person name="Schartner C.M."/>
            <person name="Ralston E.J."/>
            <person name="Meyer B.J."/>
            <person name="Haag E.S."/>
        </authorList>
    </citation>
    <scope>NUCLEOTIDE SEQUENCE [LARGE SCALE GENOMIC DNA]</scope>
    <source>
        <strain evidence="3">JU1422</strain>
    </source>
</reference>
<protein>
    <recommendedName>
        <fullName evidence="1">DUF38 domain-containing protein</fullName>
    </recommendedName>
</protein>
<comment type="caution">
    <text evidence="2">The sequence shown here is derived from an EMBL/GenBank/DDBJ whole genome shotgun (WGS) entry which is preliminary data.</text>
</comment>
<sequence length="137" mass="15857">METEQWKNAKNLNCEYYALGANVKNIAHFSNAKISFASVSVRNLDILRKALLNSPKFEHINISIKFVLEHDLLSVLWGDPIFSGYFVGWYFKMSDGDVMKIDYKPGYFRNPVNFEFTRIKVEEVPADAIVQEFPIEN</sequence>
<evidence type="ECO:0000259" key="1">
    <source>
        <dbReference type="Pfam" id="PF01827"/>
    </source>
</evidence>
<dbReference type="Proteomes" id="UP000230233">
    <property type="component" value="Chromosome V"/>
</dbReference>
<organism evidence="2 3">
    <name type="scientific">Caenorhabditis nigoni</name>
    <dbReference type="NCBI Taxonomy" id="1611254"/>
    <lineage>
        <taxon>Eukaryota</taxon>
        <taxon>Metazoa</taxon>
        <taxon>Ecdysozoa</taxon>
        <taxon>Nematoda</taxon>
        <taxon>Chromadorea</taxon>
        <taxon>Rhabditida</taxon>
        <taxon>Rhabditina</taxon>
        <taxon>Rhabditomorpha</taxon>
        <taxon>Rhabditoidea</taxon>
        <taxon>Rhabditidae</taxon>
        <taxon>Peloderinae</taxon>
        <taxon>Caenorhabditis</taxon>
    </lineage>
</organism>
<dbReference type="Pfam" id="PF01827">
    <property type="entry name" value="FTH"/>
    <property type="match status" value="1"/>
</dbReference>
<feature type="domain" description="DUF38" evidence="1">
    <location>
        <begin position="2"/>
        <end position="70"/>
    </location>
</feature>
<dbReference type="OrthoDB" id="10373024at2759"/>
<dbReference type="EMBL" id="PDUG01000005">
    <property type="protein sequence ID" value="PIC30034.1"/>
    <property type="molecule type" value="Genomic_DNA"/>
</dbReference>
<proteinExistence type="predicted"/>
<dbReference type="PANTHER" id="PTHR23015">
    <property type="entry name" value="UNCHARACTERIZED C.ELEGANS PROTEIN"/>
    <property type="match status" value="1"/>
</dbReference>
<dbReference type="GO" id="GO:0045087">
    <property type="term" value="P:innate immune response"/>
    <property type="evidence" value="ECO:0007669"/>
    <property type="project" value="TreeGrafter"/>
</dbReference>
<accession>A0A2G5TS05</accession>
<gene>
    <name evidence="2" type="primary">Cnig_chr_V.g21414</name>
    <name evidence="2" type="ORF">B9Z55_021414</name>
</gene>
<dbReference type="InterPro" id="IPR002900">
    <property type="entry name" value="DUF38/FTH_CAE_spp"/>
</dbReference>